<evidence type="ECO:0000313" key="6">
    <source>
        <dbReference type="EMBL" id="GIY34429.1"/>
    </source>
</evidence>
<dbReference type="AlphaFoldDB" id="A0AAV4SKA3"/>
<dbReference type="InterPro" id="IPR051433">
    <property type="entry name" value="CIBP"/>
</dbReference>
<sequence length="238" mass="26655">MFAKSKIRIQGELSDELPIQNGVQQGNPISADKARAYGTRSKLLNANASASNALEENSEFYYIVCFPSIFFRNTFEWRGSKNSEGPLSRFRIRIRRELSDELPIQNGVLQSDSLSGLLFNIVLEKGIEIRGAQEIPGAGSPPRSQGDDTGDEAHTVTVPLEKVEKIGRAQGYISQENPFRRRICKVFSHDGSGDMTFDDFLDMLSCFSEQAPRTSRWFFTLSGFTVSILKIPIHIKNN</sequence>
<comment type="caution">
    <text evidence="6">The sequence shown here is derived from an EMBL/GenBank/DDBJ whole genome shotgun (WGS) entry which is preliminary data.</text>
</comment>
<dbReference type="PANTHER" id="PTHR45791:SF6">
    <property type="entry name" value="CALCIUM AND INTEGRIN BINDING FAMILY MEMBER 2"/>
    <property type="match status" value="1"/>
</dbReference>
<dbReference type="InterPro" id="IPR011992">
    <property type="entry name" value="EF-hand-dom_pair"/>
</dbReference>
<dbReference type="GO" id="GO:0005509">
    <property type="term" value="F:calcium ion binding"/>
    <property type="evidence" value="ECO:0007669"/>
    <property type="project" value="InterPro"/>
</dbReference>
<dbReference type="PROSITE" id="PS50222">
    <property type="entry name" value="EF_HAND_2"/>
    <property type="match status" value="1"/>
</dbReference>
<feature type="domain" description="EF-hand" evidence="5">
    <location>
        <begin position="175"/>
        <end position="210"/>
    </location>
</feature>
<dbReference type="InterPro" id="IPR002048">
    <property type="entry name" value="EF_hand_dom"/>
</dbReference>
<accession>A0AAV4SKA3</accession>
<organism evidence="6 7">
    <name type="scientific">Caerostris extrusa</name>
    <name type="common">Bark spider</name>
    <name type="synonym">Caerostris bankana</name>
    <dbReference type="NCBI Taxonomy" id="172846"/>
    <lineage>
        <taxon>Eukaryota</taxon>
        <taxon>Metazoa</taxon>
        <taxon>Ecdysozoa</taxon>
        <taxon>Arthropoda</taxon>
        <taxon>Chelicerata</taxon>
        <taxon>Arachnida</taxon>
        <taxon>Araneae</taxon>
        <taxon>Araneomorphae</taxon>
        <taxon>Entelegynae</taxon>
        <taxon>Araneoidea</taxon>
        <taxon>Araneidae</taxon>
        <taxon>Caerostris</taxon>
    </lineage>
</organism>
<dbReference type="EMBL" id="BPLR01009764">
    <property type="protein sequence ID" value="GIY34429.1"/>
    <property type="molecule type" value="Genomic_DNA"/>
</dbReference>
<name>A0AAV4SKA3_CAEEX</name>
<reference evidence="6 7" key="1">
    <citation type="submission" date="2021-06" db="EMBL/GenBank/DDBJ databases">
        <title>Caerostris extrusa draft genome.</title>
        <authorList>
            <person name="Kono N."/>
            <person name="Arakawa K."/>
        </authorList>
    </citation>
    <scope>NUCLEOTIDE SEQUENCE [LARGE SCALE GENOMIC DNA]</scope>
</reference>
<proteinExistence type="predicted"/>
<dbReference type="PANTHER" id="PTHR45791">
    <property type="entry name" value="CALCIUM AND INTEGRIN BINDING FAMILY MEMBER 2"/>
    <property type="match status" value="1"/>
</dbReference>
<dbReference type="GO" id="GO:0055074">
    <property type="term" value="P:calcium ion homeostasis"/>
    <property type="evidence" value="ECO:0007669"/>
    <property type="project" value="TreeGrafter"/>
</dbReference>
<keyword evidence="7" id="KW-1185">Reference proteome</keyword>
<dbReference type="GO" id="GO:0007229">
    <property type="term" value="P:integrin-mediated signaling pathway"/>
    <property type="evidence" value="ECO:0007669"/>
    <property type="project" value="UniProtKB-KW"/>
</dbReference>
<evidence type="ECO:0000256" key="4">
    <source>
        <dbReference type="SAM" id="MobiDB-lite"/>
    </source>
</evidence>
<protein>
    <submittedName>
        <fullName evidence="6">Calcium and integrin-binding family member 3</fullName>
    </submittedName>
</protein>
<keyword evidence="6" id="KW-0401">Integrin</keyword>
<gene>
    <name evidence="6" type="primary">CIB3</name>
    <name evidence="6" type="ORF">CEXT_531271</name>
</gene>
<dbReference type="Gene3D" id="1.10.238.10">
    <property type="entry name" value="EF-hand"/>
    <property type="match status" value="1"/>
</dbReference>
<keyword evidence="3" id="KW-0460">Magnesium</keyword>
<feature type="region of interest" description="Disordered" evidence="4">
    <location>
        <begin position="133"/>
        <end position="152"/>
    </location>
</feature>
<evidence type="ECO:0000313" key="7">
    <source>
        <dbReference type="Proteomes" id="UP001054945"/>
    </source>
</evidence>
<evidence type="ECO:0000256" key="3">
    <source>
        <dbReference type="ARBA" id="ARBA00022842"/>
    </source>
</evidence>
<dbReference type="SUPFAM" id="SSF47473">
    <property type="entry name" value="EF-hand"/>
    <property type="match status" value="1"/>
</dbReference>
<keyword evidence="2" id="KW-0677">Repeat</keyword>
<keyword evidence="1" id="KW-0479">Metal-binding</keyword>
<dbReference type="GO" id="GO:0000287">
    <property type="term" value="F:magnesium ion binding"/>
    <property type="evidence" value="ECO:0007669"/>
    <property type="project" value="TreeGrafter"/>
</dbReference>
<evidence type="ECO:0000259" key="5">
    <source>
        <dbReference type="PROSITE" id="PS50222"/>
    </source>
</evidence>
<evidence type="ECO:0000256" key="1">
    <source>
        <dbReference type="ARBA" id="ARBA00022723"/>
    </source>
</evidence>
<dbReference type="Proteomes" id="UP001054945">
    <property type="component" value="Unassembled WGS sequence"/>
</dbReference>
<evidence type="ECO:0000256" key="2">
    <source>
        <dbReference type="ARBA" id="ARBA00022737"/>
    </source>
</evidence>